<dbReference type="Pfam" id="PF23593">
    <property type="entry name" value="HEAT_ATR"/>
    <property type="match status" value="1"/>
</dbReference>
<gene>
    <name evidence="17" type="primary">atl-1</name>
    <name evidence="15" type="synonym">Cbr-atl-1</name>
    <name evidence="17" type="ORF">CBG19327</name>
    <name evidence="15" type="ORF">CBG_19327</name>
</gene>
<protein>
    <recommendedName>
        <fullName evidence="3">non-specific serine/threonine protein kinase</fullName>
        <ecNumber evidence="3">2.7.11.1</ecNumber>
    </recommendedName>
</protein>
<keyword evidence="11" id="KW-0539">Nucleus</keyword>
<dbReference type="HOGENOM" id="CLU_228436_0_0_1"/>
<dbReference type="GO" id="GO:0005524">
    <property type="term" value="F:ATP binding"/>
    <property type="evidence" value="ECO:0007669"/>
    <property type="project" value="UniProtKB-KW"/>
</dbReference>
<dbReference type="InterPro" id="IPR003152">
    <property type="entry name" value="FATC_dom"/>
</dbReference>
<dbReference type="InterPro" id="IPR057564">
    <property type="entry name" value="HEAT_ATR"/>
</dbReference>
<dbReference type="PROSITE" id="PS50290">
    <property type="entry name" value="PI3_4_KINASE_3"/>
    <property type="match status" value="1"/>
</dbReference>
<dbReference type="SUPFAM" id="SSF56112">
    <property type="entry name" value="Protein kinase-like (PK-like)"/>
    <property type="match status" value="1"/>
</dbReference>
<dbReference type="EC" id="2.7.11.1" evidence="3"/>
<feature type="domain" description="FAT" evidence="13">
    <location>
        <begin position="1502"/>
        <end position="2091"/>
    </location>
</feature>
<feature type="domain" description="PI3K/PI4K catalytic" evidence="12">
    <location>
        <begin position="2216"/>
        <end position="2537"/>
    </location>
</feature>
<dbReference type="WormBase" id="CBG19327">
    <property type="protein sequence ID" value="CBP19473"/>
    <property type="gene ID" value="WBGene00038570"/>
    <property type="gene designation" value="Cbr-atl-1"/>
</dbReference>
<dbReference type="FunFam" id="1.10.1070.11:FF:000061">
    <property type="entry name" value="Serine/threonine-protein kinase ATR"/>
    <property type="match status" value="1"/>
</dbReference>
<dbReference type="GO" id="GO:0004674">
    <property type="term" value="F:protein serine/threonine kinase activity"/>
    <property type="evidence" value="ECO:0000318"/>
    <property type="project" value="GO_Central"/>
</dbReference>
<keyword evidence="16" id="KW-1185">Reference proteome</keyword>
<dbReference type="InterPro" id="IPR050517">
    <property type="entry name" value="DDR_Repair_Kinase"/>
</dbReference>
<dbReference type="Pfam" id="PF00454">
    <property type="entry name" value="PI3_PI4_kinase"/>
    <property type="match status" value="1"/>
</dbReference>
<keyword evidence="5" id="KW-0808">Transferase</keyword>
<dbReference type="GO" id="GO:0005694">
    <property type="term" value="C:chromosome"/>
    <property type="evidence" value="ECO:0000318"/>
    <property type="project" value="GO_Central"/>
</dbReference>
<evidence type="ECO:0000256" key="6">
    <source>
        <dbReference type="ARBA" id="ARBA00022741"/>
    </source>
</evidence>
<dbReference type="GO" id="GO:0005634">
    <property type="term" value="C:nucleus"/>
    <property type="evidence" value="ECO:0000318"/>
    <property type="project" value="GO_Central"/>
</dbReference>
<evidence type="ECO:0000313" key="17">
    <source>
        <dbReference type="WormBase" id="CBG19327"/>
    </source>
</evidence>
<dbReference type="FunCoup" id="A8XVD2">
    <property type="interactions" value="340"/>
</dbReference>
<keyword evidence="9" id="KW-0067">ATP-binding</keyword>
<evidence type="ECO:0000256" key="8">
    <source>
        <dbReference type="ARBA" id="ARBA00022777"/>
    </source>
</evidence>
<dbReference type="GO" id="GO:0000723">
    <property type="term" value="P:telomere maintenance"/>
    <property type="evidence" value="ECO:0000318"/>
    <property type="project" value="GO_Central"/>
</dbReference>
<keyword evidence="6" id="KW-0547">Nucleotide-binding</keyword>
<evidence type="ECO:0000256" key="7">
    <source>
        <dbReference type="ARBA" id="ARBA00022763"/>
    </source>
</evidence>
<dbReference type="GO" id="GO:0000077">
    <property type="term" value="P:DNA damage checkpoint signaling"/>
    <property type="evidence" value="ECO:0000318"/>
    <property type="project" value="GO_Central"/>
</dbReference>
<evidence type="ECO:0000259" key="12">
    <source>
        <dbReference type="PROSITE" id="PS50290"/>
    </source>
</evidence>
<keyword evidence="10" id="KW-0234">DNA repair</keyword>
<dbReference type="FunFam" id="3.30.1010.10:FF:000058">
    <property type="entry name" value="Serine/threonine-protein kinase ATR"/>
    <property type="match status" value="1"/>
</dbReference>
<dbReference type="Gene3D" id="1.10.1070.11">
    <property type="entry name" value="Phosphatidylinositol 3-/4-kinase, catalytic domain"/>
    <property type="match status" value="1"/>
</dbReference>
<dbReference type="OMA" id="RISHMIK"/>
<keyword evidence="8" id="KW-0418">Kinase</keyword>
<dbReference type="GO" id="GO:0006281">
    <property type="term" value="P:DNA repair"/>
    <property type="evidence" value="ECO:0000318"/>
    <property type="project" value="GO_Central"/>
</dbReference>
<comment type="subcellular location">
    <subcellularLocation>
        <location evidence="1">Nucleus</location>
    </subcellularLocation>
</comment>
<dbReference type="PANTHER" id="PTHR11139:SF69">
    <property type="entry name" value="SERINE_THREONINE-PROTEIN KINASE ATR"/>
    <property type="match status" value="1"/>
</dbReference>
<proteinExistence type="inferred from homology"/>
<reference evidence="15 16" key="2">
    <citation type="journal article" date="2011" name="PLoS Genet.">
        <title>Caenorhabditis briggsae recombinant inbred line genotypes reveal inter-strain incompatibility and the evolution of recombination.</title>
        <authorList>
            <person name="Ross J.A."/>
            <person name="Koboldt D.C."/>
            <person name="Staisch J.E."/>
            <person name="Chamberlin H.M."/>
            <person name="Gupta B.P."/>
            <person name="Miller R.D."/>
            <person name="Baird S.E."/>
            <person name="Haag E.S."/>
        </authorList>
    </citation>
    <scope>NUCLEOTIDE SEQUENCE [LARGE SCALE GENOMIC DNA]</scope>
    <source>
        <strain evidence="15 16">AF16</strain>
    </source>
</reference>
<dbReference type="Proteomes" id="UP000008549">
    <property type="component" value="Unassembled WGS sequence"/>
</dbReference>
<evidence type="ECO:0000256" key="1">
    <source>
        <dbReference type="ARBA" id="ARBA00004123"/>
    </source>
</evidence>
<evidence type="ECO:0000256" key="2">
    <source>
        <dbReference type="ARBA" id="ARBA00010769"/>
    </source>
</evidence>
<dbReference type="eggNOG" id="KOG0890">
    <property type="taxonomic scope" value="Eukaryota"/>
</dbReference>
<dbReference type="SMART" id="SM00146">
    <property type="entry name" value="PI3Kc"/>
    <property type="match status" value="1"/>
</dbReference>
<organism evidence="15 16">
    <name type="scientific">Caenorhabditis briggsae</name>
    <dbReference type="NCBI Taxonomy" id="6238"/>
    <lineage>
        <taxon>Eukaryota</taxon>
        <taxon>Metazoa</taxon>
        <taxon>Ecdysozoa</taxon>
        <taxon>Nematoda</taxon>
        <taxon>Chromadorea</taxon>
        <taxon>Rhabditida</taxon>
        <taxon>Rhabditina</taxon>
        <taxon>Rhabditomorpha</taxon>
        <taxon>Rhabditoidea</taxon>
        <taxon>Rhabditidae</taxon>
        <taxon>Peloderinae</taxon>
        <taxon>Caenorhabditis</taxon>
    </lineage>
</organism>
<keyword evidence="4" id="KW-0723">Serine/threonine-protein kinase</keyword>
<dbReference type="PANTHER" id="PTHR11139">
    <property type="entry name" value="ATAXIA TELANGIECTASIA MUTATED ATM -RELATED"/>
    <property type="match status" value="1"/>
</dbReference>
<dbReference type="SUPFAM" id="SSF48371">
    <property type="entry name" value="ARM repeat"/>
    <property type="match status" value="1"/>
</dbReference>
<evidence type="ECO:0000256" key="4">
    <source>
        <dbReference type="ARBA" id="ARBA00022527"/>
    </source>
</evidence>
<evidence type="ECO:0000256" key="10">
    <source>
        <dbReference type="ARBA" id="ARBA00023204"/>
    </source>
</evidence>
<keyword evidence="7" id="KW-0227">DNA damage</keyword>
<evidence type="ECO:0000256" key="9">
    <source>
        <dbReference type="ARBA" id="ARBA00022840"/>
    </source>
</evidence>
<dbReference type="Gene3D" id="3.30.1010.10">
    <property type="entry name" value="Phosphatidylinositol 3-kinase Catalytic Subunit, Chain A, domain 4"/>
    <property type="match status" value="1"/>
</dbReference>
<dbReference type="PROSITE" id="PS51190">
    <property type="entry name" value="FATC"/>
    <property type="match status" value="1"/>
</dbReference>
<evidence type="ECO:0000256" key="3">
    <source>
        <dbReference type="ARBA" id="ARBA00012513"/>
    </source>
</evidence>
<evidence type="ECO:0000256" key="5">
    <source>
        <dbReference type="ARBA" id="ARBA00022679"/>
    </source>
</evidence>
<dbReference type="CDD" id="cd05164">
    <property type="entry name" value="PIKKc"/>
    <property type="match status" value="1"/>
</dbReference>
<dbReference type="EMBL" id="HE601047">
    <property type="protein sequence ID" value="CAP36599.2"/>
    <property type="molecule type" value="Genomic_DNA"/>
</dbReference>
<accession>A8XVD2</accession>
<dbReference type="InterPro" id="IPR000403">
    <property type="entry name" value="PI3/4_kinase_cat_dom"/>
</dbReference>
<dbReference type="InterPro" id="IPR011009">
    <property type="entry name" value="Kinase-like_dom_sf"/>
</dbReference>
<dbReference type="InterPro" id="IPR036940">
    <property type="entry name" value="PI3/4_kinase_cat_sf"/>
</dbReference>
<name>A8XVD2_CAEBR</name>
<reference evidence="15 16" key="1">
    <citation type="journal article" date="2003" name="PLoS Biol.">
        <title>The genome sequence of Caenorhabditis briggsae: a platform for comparative genomics.</title>
        <authorList>
            <person name="Stein L.D."/>
            <person name="Bao Z."/>
            <person name="Blasiar D."/>
            <person name="Blumenthal T."/>
            <person name="Brent M.R."/>
            <person name="Chen N."/>
            <person name="Chinwalla A."/>
            <person name="Clarke L."/>
            <person name="Clee C."/>
            <person name="Coghlan A."/>
            <person name="Coulson A."/>
            <person name="D'Eustachio P."/>
            <person name="Fitch D.H."/>
            <person name="Fulton L.A."/>
            <person name="Fulton R.E."/>
            <person name="Griffiths-Jones S."/>
            <person name="Harris T.W."/>
            <person name="Hillier L.W."/>
            <person name="Kamath R."/>
            <person name="Kuwabara P.E."/>
            <person name="Mardis E.R."/>
            <person name="Marra M.A."/>
            <person name="Miner T.L."/>
            <person name="Minx P."/>
            <person name="Mullikin J.C."/>
            <person name="Plumb R.W."/>
            <person name="Rogers J."/>
            <person name="Schein J.E."/>
            <person name="Sohrmann M."/>
            <person name="Spieth J."/>
            <person name="Stajich J.E."/>
            <person name="Wei C."/>
            <person name="Willey D."/>
            <person name="Wilson R.K."/>
            <person name="Durbin R."/>
            <person name="Waterston R.H."/>
        </authorList>
    </citation>
    <scope>NUCLEOTIDE SEQUENCE [LARGE SCALE GENOMIC DNA]</scope>
    <source>
        <strain evidence="15 16">AF16</strain>
    </source>
</reference>
<evidence type="ECO:0000313" key="16">
    <source>
        <dbReference type="Proteomes" id="UP000008549"/>
    </source>
</evidence>
<dbReference type="InterPro" id="IPR014009">
    <property type="entry name" value="PIK_FAT"/>
</dbReference>
<dbReference type="PROSITE" id="PS51189">
    <property type="entry name" value="FAT"/>
    <property type="match status" value="1"/>
</dbReference>
<dbReference type="GO" id="GO:0009792">
    <property type="term" value="P:embryo development ending in birth or egg hatching"/>
    <property type="evidence" value="ECO:0007669"/>
    <property type="project" value="EnsemblMetazoa"/>
</dbReference>
<dbReference type="STRING" id="6238.A8XVD2"/>
<dbReference type="Pfam" id="PF02260">
    <property type="entry name" value="FATC"/>
    <property type="match status" value="1"/>
</dbReference>
<feature type="domain" description="FATC" evidence="14">
    <location>
        <begin position="2524"/>
        <end position="2556"/>
    </location>
</feature>
<dbReference type="InterPro" id="IPR016024">
    <property type="entry name" value="ARM-type_fold"/>
</dbReference>
<evidence type="ECO:0000313" key="15">
    <source>
        <dbReference type="EMBL" id="CAP36599.2"/>
    </source>
</evidence>
<comment type="similarity">
    <text evidence="2">Belongs to the PI3/PI4-kinase family. ATM subfamily.</text>
</comment>
<evidence type="ECO:0000259" key="14">
    <source>
        <dbReference type="PROSITE" id="PS51190"/>
    </source>
</evidence>
<dbReference type="GO" id="GO:0045132">
    <property type="term" value="P:meiotic chromosome segregation"/>
    <property type="evidence" value="ECO:0007669"/>
    <property type="project" value="EnsemblMetazoa"/>
</dbReference>
<sequence>MKINNKLQDLIGRARKCVSNEKPRETIQDFLKCVDSLINETFLSSDDHRLDEDAFIEKLTFLEYITYSLSLVTEKHRLTPEETFDLFRSVVTAICVNKDQELARSFDDILTILLSASTKLHEEEYETMLTNLLEVVKYCDPEPSCSTSLPRLITAKSVARIETNSDGFFKLHLSQNIFASVFGEESQNFTYSDVFLDFWPHCLSRLKVRRTPEEVWIMENCLRSALVMLKMKRKRSSVLEQAHFINELFSTFNAIHVFKNEVEEGLTAIFEEIQNFFQQNDQKILVHKDLRAMSLEWLNVYINFVEETFDDFGLLDYFSFFLVDLTAHQDLHEIPLKICGAPIELCIVRIQRAVQTSNIECLQCYLDIVASLFKLAKIQKNDSFQWFVVEIQKHNSIDNPHWPSLLRCLLSVQHPICQSFCKQFVPPVDTLWMKLKNGGESSRNTVNLLATILGSCTFLGNSDERVKQIIPLLLIPCLRDFRDRVGTKWDAFRIIVGQRNGLPESLIDLQRFASVLEANNSESAKLAAVQCALQIEKKTGKYINLVAEMALAVFSKSQSDKIAQCLPALFHFLGDNQQFVSEFITVLVEKLSEKYTVYNQETLSEIFTALQKLICMTSNGKNPCRKCIQQRFVEPDSKENAKIDEKQLAVLISGMISNKNHYSDNIIKDLLQTCRVILLHVDSKKLIPAFNPVIKAIDLAFSVNADTYFRIWELVHWKSTLTNERKQHIYVKLFMQGFLNPANVSLNKLNDFLDNVSKAKLSKDLKATVCAALFSHAVFVNNEYDWNLVSNRIHQFAFKIVRNLSDTSEEELLQAMFKRYSTIFIRSFLQRLFHEAAEKNFEEIKIRETTRLFVSQIIIIFKFPNAMSVISDIRSSLLYRSLMFGTRGTNPKSVCSVIDLINQELSIVNPSPSCTPRNQTDMRVVMEQQKTLITEFFPKIVQLWTLEEFEKKDLLWKFCADHCNFKEDDLKVVTSSFRKKIFENLLLTSPQQFCNRERSLITIQLQKIYESMKKGEKFMISTAMDTRNEGIEFIFAFRSYFTNDDHFLLRETAAKSFGTVLQNLKSDFFHANWWAILMTLRQSPLHLAATRQSWVIFIEEINLETLLSHIWRILAYVSRVSSNEDIIEHLWNRLGSVREDMTKLFWIIPVEVEKNFLNMSIATSRRIEDVFDFIKMFPRYPSLQFIDNLSSKIDRGTVCKNDLPKLLCALAGILPMCQTTKQRNQLISILQKTPITYSELADHDFIRWDPSFKLFSEPRQLTQAVLEECAEVVMNMSETSKIDYADRTMCEIYRFFNQNTASEEMKLEIDGIVNMYSKMSSHKPEPVMIEQKTIDELSSNNESKTESFARWLTVLILKCAEMAEDAPLASLISISHIDDTNFLSKIAMRFILTVLQMERDSVAQWVRIYIHNRIYSKTDHSRRIFQILTTFEDALMNATQRKLTKSDRGPASFIFYVFDFLYIYNNSEEVLRQKEMREKVITFWKSMISWTTKDDHGHNQPLIVRVAESFGMEKRCILWLEMFMDLKKIDLKKKAAESQECATIENRAAGVESAYYFTLMNLYARIHELNGVRGAYAMLSKTQIDHVYGKICIREAFGELHSAASFAEMTGKGRRFNAEEMIRKLIEEQNSLEYCPIEKKEQDEYVKSLKTLTQWVSIDDDIGPSPHVFSRTIENRSTESVILSMIRNEEREEVIDEAIQNAKSKIVDRLSECALGGLCSYETSVPFVTELQKLDEIVELKNARKEDLIGFDSEFWKNLNRRTNDGEQSISVLEPILRVRRSLLDIRMQSMGDKEKDNVRSRIVDSHLQSARLARLAGCLERAQLSIINAKKVLPFENKIVLEEAKLRLQTSDELNGMSLLDSIIAKNFGEIQATYSHTQQSVNLDVQKSAKLRIELFPVETKNLFSSVQMLRISHMIKSGNTVGFEKLFDETKQLIELFARSGVMYEAVWFMDYLSNYNERSKPILALLKAYREVAKYEKNQVLQARAVERMTSLWLANSRKINDAIATTKMPDGQINELKQTIKSTNREMQLSLDNIGWRAFYPAYAVLARHIDHKDDEVARMIKHIMKQLILRMPHQCMWQSVYLLRQNIADIKDKYMEVLAEVKRKSPCYVTIIDQYDYASGIFNLISTKIDSNDCKLSEKVEGLKILFRDKKYDPKELEMNRRLDGDCKVLNGIMIPIRSVIDESVHATDISDLSFEESCHLPDRYLIHNFSEQVKVLHSNTKPVLIELTTMTGRKVRLICKKTDDLTKDYHFNKIVEMCNDLLMKDEQTKIQNMAATTFSVIPLAKQGGIIEFIEGVTPYFDTLESVMQLKNDWSGKLKKWKDEMSKLKSKEARAEYFRDVACKQTPVVMAKWFRLQYPEAGKWFASRKTFAKSTAVMSIIGYIFGLGDRHTKNLMIHLQTGKCIHVDFDMIFNKGETLGTPELVPFRLTQNMINGMGEVALDGEFRAVCEQTLRVFRENSYEIEKYISDLPNLVADFANNKLAPKDFDMTEAKRLVSGRIRGQIMTVKLHKSRAITYPMQVSQLASSLIDLATSDEKLCEMFPGWMPTL</sequence>
<evidence type="ECO:0000256" key="11">
    <source>
        <dbReference type="ARBA" id="ARBA00023242"/>
    </source>
</evidence>
<dbReference type="SMART" id="SM01343">
    <property type="entry name" value="FATC"/>
    <property type="match status" value="1"/>
</dbReference>
<dbReference type="InParanoid" id="A8XVD2"/>
<evidence type="ECO:0000259" key="13">
    <source>
        <dbReference type="PROSITE" id="PS51189"/>
    </source>
</evidence>